<dbReference type="RefSeq" id="WP_368374943.1">
    <property type="nucleotide sequence ID" value="NZ_JBFRYB010000001.1"/>
</dbReference>
<protein>
    <submittedName>
        <fullName evidence="2">ComEA family DNA-binding protein</fullName>
    </submittedName>
</protein>
<dbReference type="EMBL" id="JBFRYB010000001">
    <property type="protein sequence ID" value="MEX1664825.1"/>
    <property type="molecule type" value="Genomic_DNA"/>
</dbReference>
<feature type="domain" description="Helix-hairpin-helix DNA-binding motif class 1" evidence="1">
    <location>
        <begin position="69"/>
        <end position="88"/>
    </location>
</feature>
<dbReference type="InterPro" id="IPR004509">
    <property type="entry name" value="Competence_ComEA_HhH"/>
</dbReference>
<name>A0ABV3TU07_9GAMM</name>
<evidence type="ECO:0000313" key="3">
    <source>
        <dbReference type="Proteomes" id="UP001557484"/>
    </source>
</evidence>
<gene>
    <name evidence="2" type="ORF">AB4875_04950</name>
</gene>
<dbReference type="Gene3D" id="1.10.150.280">
    <property type="entry name" value="AF1531-like domain"/>
    <property type="match status" value="1"/>
</dbReference>
<accession>A0ABV3TU07</accession>
<feature type="domain" description="Helix-hairpin-helix DNA-binding motif class 1" evidence="1">
    <location>
        <begin position="39"/>
        <end position="58"/>
    </location>
</feature>
<reference evidence="2 3" key="1">
    <citation type="journal article" date="2011" name="Int. J. Syst. Evol. Microbiol.">
        <title>Zhongshania antarctica gen. nov., sp. nov. and Zhongshania guokunii sp. nov., gammaproteobacteria respectively isolated from coastal attached (fast) ice and surface seawater of the Antarctic.</title>
        <authorList>
            <person name="Li H.J."/>
            <person name="Zhang X.Y."/>
            <person name="Chen C.X."/>
            <person name="Zhang Y.J."/>
            <person name="Gao Z.M."/>
            <person name="Yu Y."/>
            <person name="Chen X.L."/>
            <person name="Chen B."/>
            <person name="Zhang Y.Z."/>
        </authorList>
    </citation>
    <scope>NUCLEOTIDE SEQUENCE [LARGE SCALE GENOMIC DNA]</scope>
    <source>
        <strain evidence="2 3">R06B22</strain>
    </source>
</reference>
<dbReference type="PANTHER" id="PTHR21180:SF32">
    <property type="entry name" value="ENDONUCLEASE_EXONUCLEASE_PHOSPHATASE FAMILY DOMAIN-CONTAINING PROTEIN 1"/>
    <property type="match status" value="1"/>
</dbReference>
<dbReference type="InterPro" id="IPR051675">
    <property type="entry name" value="Endo/Exo/Phosphatase_dom_1"/>
</dbReference>
<dbReference type="InterPro" id="IPR003583">
    <property type="entry name" value="Hlx-hairpin-Hlx_DNA-bd_motif"/>
</dbReference>
<evidence type="ECO:0000313" key="2">
    <source>
        <dbReference type="EMBL" id="MEX1664825.1"/>
    </source>
</evidence>
<dbReference type="InterPro" id="IPR010994">
    <property type="entry name" value="RuvA_2-like"/>
</dbReference>
<comment type="caution">
    <text evidence="2">The sequence shown here is derived from an EMBL/GenBank/DDBJ whole genome shotgun (WGS) entry which is preliminary data.</text>
</comment>
<evidence type="ECO:0000259" key="1">
    <source>
        <dbReference type="SMART" id="SM00278"/>
    </source>
</evidence>
<proteinExistence type="predicted"/>
<sequence length="101" mass="10854">MMKYLFGRLAAPVFLLALMLLGPFINVAYALDINTATAKELQTLKGIGPKRAEAIIRYRKENGPIRSAQDLLSVPGVGASIINANGEELTFASKKPATPPK</sequence>
<dbReference type="GO" id="GO:0003677">
    <property type="term" value="F:DNA binding"/>
    <property type="evidence" value="ECO:0007669"/>
    <property type="project" value="UniProtKB-KW"/>
</dbReference>
<keyword evidence="3" id="KW-1185">Reference proteome</keyword>
<keyword evidence="2" id="KW-0238">DNA-binding</keyword>
<dbReference type="PANTHER" id="PTHR21180">
    <property type="entry name" value="ENDONUCLEASE/EXONUCLEASE/PHOSPHATASE FAMILY DOMAIN-CONTAINING PROTEIN 1"/>
    <property type="match status" value="1"/>
</dbReference>
<dbReference type="Proteomes" id="UP001557484">
    <property type="component" value="Unassembled WGS sequence"/>
</dbReference>
<dbReference type="NCBIfam" id="TIGR00426">
    <property type="entry name" value="competence protein ComEA helix-hairpin-helix repeat region"/>
    <property type="match status" value="1"/>
</dbReference>
<organism evidence="2 3">
    <name type="scientific">Zhongshania arctica</name>
    <dbReference type="NCBI Taxonomy" id="3238302"/>
    <lineage>
        <taxon>Bacteria</taxon>
        <taxon>Pseudomonadati</taxon>
        <taxon>Pseudomonadota</taxon>
        <taxon>Gammaproteobacteria</taxon>
        <taxon>Cellvibrionales</taxon>
        <taxon>Spongiibacteraceae</taxon>
        <taxon>Zhongshania</taxon>
    </lineage>
</organism>
<dbReference type="Pfam" id="PF12836">
    <property type="entry name" value="HHH_3"/>
    <property type="match status" value="1"/>
</dbReference>
<dbReference type="SUPFAM" id="SSF47781">
    <property type="entry name" value="RuvA domain 2-like"/>
    <property type="match status" value="1"/>
</dbReference>
<dbReference type="SMART" id="SM00278">
    <property type="entry name" value="HhH1"/>
    <property type="match status" value="2"/>
</dbReference>